<evidence type="ECO:0000256" key="7">
    <source>
        <dbReference type="ARBA" id="ARBA00022516"/>
    </source>
</evidence>
<reference evidence="28" key="3">
    <citation type="submission" date="2020-05" db="UniProtKB">
        <authorList>
            <consortium name="EnsemblMetazoa"/>
        </authorList>
    </citation>
    <scope>IDENTIFICATION</scope>
    <source>
        <strain evidence="28">Jacobina</strain>
    </source>
</reference>
<evidence type="ECO:0000256" key="13">
    <source>
        <dbReference type="ARBA" id="ARBA00023315"/>
    </source>
</evidence>
<dbReference type="GO" id="GO:0006631">
    <property type="term" value="P:fatty acid metabolic process"/>
    <property type="evidence" value="ECO:0007669"/>
    <property type="project" value="UniProtKB-KW"/>
</dbReference>
<dbReference type="GO" id="GO:0030154">
    <property type="term" value="P:cell differentiation"/>
    <property type="evidence" value="ECO:0007669"/>
    <property type="project" value="UniProtKB-KW"/>
</dbReference>
<evidence type="ECO:0000256" key="19">
    <source>
        <dbReference type="ARBA" id="ARBA00047525"/>
    </source>
</evidence>
<evidence type="ECO:0000256" key="9">
    <source>
        <dbReference type="ARBA" id="ARBA00022679"/>
    </source>
</evidence>
<keyword evidence="11" id="KW-0276">Fatty acid metabolism</keyword>
<evidence type="ECO:0000313" key="28">
    <source>
        <dbReference type="EnsemblMetazoa" id="LLOJ006882-PA"/>
    </source>
</evidence>
<comment type="catalytic activity">
    <reaction evidence="24">
        <text>1-(9Z-octadecenoyl)-sn-glycero-3-phosphate + (9Z)-octadecenoyl-CoA = 1,2-di-(9Z-octadecenoyl)-sn-glycero-3-phosphate + CoA</text>
        <dbReference type="Rhea" id="RHEA:37131"/>
        <dbReference type="ChEBI" id="CHEBI:57287"/>
        <dbReference type="ChEBI" id="CHEBI:57387"/>
        <dbReference type="ChEBI" id="CHEBI:74544"/>
        <dbReference type="ChEBI" id="CHEBI:74546"/>
    </reaction>
    <physiologicalReaction direction="left-to-right" evidence="24">
        <dbReference type="Rhea" id="RHEA:37132"/>
    </physiologicalReaction>
</comment>
<sequence>MASECDVVAPKSNNSWVWGIFNWTTKSPIMLRNAEKRIFSFCNLKNAYRGWFVDIGPVVGEADKIWTISLNSDSPKTPLVLLHGFGAGVGLWILNLDSFAENRPVYAIDILGFGRSSRPKFACDAMKAEGQLVASIEEWRREMKLNEMILLGHSMGGFLAASYAISHPDRVKHLILADPWGFPDKPADYGSKYNIPVWVRVLAFAMQPLNPLWAVRAAGPFGQWVVSKARPDIIRKYTTVVKEEELIPQYIHQCNAQTPAGESAFHSMMSGFGWAKHPMIHRMKDLDKDVPITMMYGSRSWVDRASGDSIKLSRIHSYVNIQVINGAGHHIYADRPEVFNRYVNDVCALSDGQKASGESIDNSTCEVTTTTTEEIATIATDAAAEKDAPVIETKTWCTSFAEVFKEINSLFDSVWLYSCVEQHEGLEMISGEDEYYEESAKVYHQPDDSYVNEKIQEELQNNQENNQHEMTEKAKGNVQSVQQIPEQTQMYPEFNQRPPFEGQFPGQRQRPVYPVNFLGPPVRPPPYTNSGNDRETQSDGKQQDFMENPTKNQYYPLNQPQMDLQPRESRPPYPGTQNYPQMPEKPEEEEVDEDEYHQPEFTYRPVVDPKGFGHMEVYPGMQRSYSFGRPHPSYPHFP</sequence>
<dbReference type="Gene3D" id="3.40.50.1820">
    <property type="entry name" value="alpha/beta hydrolase"/>
    <property type="match status" value="1"/>
</dbReference>
<evidence type="ECO:0000256" key="24">
    <source>
        <dbReference type="ARBA" id="ARBA00049561"/>
    </source>
</evidence>
<dbReference type="PANTHER" id="PTHR42886:SF29">
    <property type="entry name" value="PUMMELIG, ISOFORM A"/>
    <property type="match status" value="1"/>
</dbReference>
<dbReference type="VEuPathDB" id="VectorBase:LLONM1_000413"/>
<evidence type="ECO:0000256" key="18">
    <source>
        <dbReference type="ARBA" id="ARBA00045357"/>
    </source>
</evidence>
<evidence type="ECO:0000256" key="16">
    <source>
        <dbReference type="ARBA" id="ARBA00040731"/>
    </source>
</evidence>
<dbReference type="PANTHER" id="PTHR42886">
    <property type="entry name" value="RE40534P-RELATED"/>
    <property type="match status" value="1"/>
</dbReference>
<comment type="catalytic activity">
    <reaction evidence="2">
        <text>1-(9Z-octadecenoyl)-sn-glycero-3-phosphate + hexadecanoyl-CoA = 1-(9Z)-octadecenoyl-2-hexadecanoyl-sn-glycero-3-phosphate + CoA</text>
        <dbReference type="Rhea" id="RHEA:37143"/>
        <dbReference type="ChEBI" id="CHEBI:57287"/>
        <dbReference type="ChEBI" id="CHEBI:57379"/>
        <dbReference type="ChEBI" id="CHEBI:74544"/>
        <dbReference type="ChEBI" id="CHEBI:74551"/>
    </reaction>
    <physiologicalReaction direction="left-to-right" evidence="2">
        <dbReference type="Rhea" id="RHEA:37144"/>
    </physiologicalReaction>
</comment>
<comment type="catalytic activity">
    <reaction evidence="23">
        <text>1-(9Z-octadecenoyl)-sn-glycero-3-phosphate + (5Z,8Z,11Z,14Z)-eicosatetraenoyl-CoA = 1-(9Z)-octadecenoyl-2-(5Z,8Z,11Z,14Z)-eicosatetraenoyl-sn-glycero-3-phosphate + CoA</text>
        <dbReference type="Rhea" id="RHEA:37443"/>
        <dbReference type="ChEBI" id="CHEBI:57287"/>
        <dbReference type="ChEBI" id="CHEBI:57368"/>
        <dbReference type="ChEBI" id="CHEBI:74544"/>
        <dbReference type="ChEBI" id="CHEBI:74928"/>
    </reaction>
    <physiologicalReaction direction="left-to-right" evidence="23">
        <dbReference type="Rhea" id="RHEA:37444"/>
    </physiologicalReaction>
</comment>
<evidence type="ECO:0000313" key="29">
    <source>
        <dbReference type="Proteomes" id="UP000092461"/>
    </source>
</evidence>
<dbReference type="EC" id="2.3.1.51" evidence="5"/>
<keyword evidence="7" id="KW-0444">Lipid biosynthesis</keyword>
<evidence type="ECO:0000256" key="15">
    <source>
        <dbReference type="ARBA" id="ARBA00038097"/>
    </source>
</evidence>
<keyword evidence="12" id="KW-0443">Lipid metabolism</keyword>
<dbReference type="InterPro" id="IPR000073">
    <property type="entry name" value="AB_hydrolase_1"/>
</dbReference>
<organism evidence="28 29">
    <name type="scientific">Lutzomyia longipalpis</name>
    <name type="common">Sand fly</name>
    <dbReference type="NCBI Taxonomy" id="7200"/>
    <lineage>
        <taxon>Eukaryota</taxon>
        <taxon>Metazoa</taxon>
        <taxon>Ecdysozoa</taxon>
        <taxon>Arthropoda</taxon>
        <taxon>Hexapoda</taxon>
        <taxon>Insecta</taxon>
        <taxon>Pterygota</taxon>
        <taxon>Neoptera</taxon>
        <taxon>Endopterygota</taxon>
        <taxon>Diptera</taxon>
        <taxon>Nematocera</taxon>
        <taxon>Psychodoidea</taxon>
        <taxon>Psychodidae</taxon>
        <taxon>Lutzomyia</taxon>
        <taxon>Lutzomyia</taxon>
    </lineage>
</organism>
<dbReference type="FunFam" id="3.40.50.1820:FF:000019">
    <property type="entry name" value="1-acylglycerol-3-phosphate O-acyltransferase ABHD5"/>
    <property type="match status" value="1"/>
</dbReference>
<keyword evidence="27" id="KW-0378">Hydrolase</keyword>
<keyword evidence="13 27" id="KW-0012">Acyltransferase</keyword>
<comment type="function">
    <text evidence="18">Coenzyme A-dependent lysophosphatidic acid acyltransferase that catalyzes the transfer of an acyl group on a lysophosphatidic acid. Functions preferentially with 1-oleoyl-lysophosphatidic acid followed by 1-palmitoyl-lysophosphatidic acid, 1-stearoyl-lysophosphatidic acid and 1-arachidonoyl-lysophosphatidic acid as lipid acceptor. Functions preferentially with arachidonoyl-CoA followed by oleoyl-CoA as acyl group donors. Functions in phosphatidic acid biosynthesis. May regulate the cellular storage of triacylglycerol through activation of the phospholipase PNPLA2. Involved in keratinocyte differentiation. Regulates lipid droplet fusion.</text>
</comment>
<dbReference type="PRINTS" id="PR00111">
    <property type="entry name" value="ABHYDROLASE"/>
</dbReference>
<evidence type="ECO:0000259" key="26">
    <source>
        <dbReference type="Pfam" id="PF00561"/>
    </source>
</evidence>
<dbReference type="VEuPathDB" id="VectorBase:LLONM1_010175"/>
<evidence type="ECO:0000256" key="17">
    <source>
        <dbReference type="ARBA" id="ARBA00042413"/>
    </source>
</evidence>
<feature type="compositionally biased region" description="Polar residues" evidence="25">
    <location>
        <begin position="549"/>
        <end position="562"/>
    </location>
</feature>
<dbReference type="Proteomes" id="UP000092461">
    <property type="component" value="Unassembled WGS sequence"/>
</dbReference>
<evidence type="ECO:0000256" key="10">
    <source>
        <dbReference type="ARBA" id="ARBA00022782"/>
    </source>
</evidence>
<evidence type="ECO:0000256" key="12">
    <source>
        <dbReference type="ARBA" id="ARBA00023098"/>
    </source>
</evidence>
<dbReference type="Pfam" id="PF00561">
    <property type="entry name" value="Abhydrolase_1"/>
    <property type="match status" value="1"/>
</dbReference>
<comment type="catalytic activity">
    <reaction evidence="1">
        <text>a 1-acyl-sn-glycero-3-phosphate + an acyl-CoA = a 1,2-diacyl-sn-glycero-3-phosphate + CoA</text>
        <dbReference type="Rhea" id="RHEA:19709"/>
        <dbReference type="ChEBI" id="CHEBI:57287"/>
        <dbReference type="ChEBI" id="CHEBI:57970"/>
        <dbReference type="ChEBI" id="CHEBI:58342"/>
        <dbReference type="ChEBI" id="CHEBI:58608"/>
        <dbReference type="EC" id="2.3.1.51"/>
    </reaction>
    <physiologicalReaction direction="left-to-right" evidence="1">
        <dbReference type="Rhea" id="RHEA:19710"/>
    </physiologicalReaction>
</comment>
<comment type="catalytic activity">
    <reaction evidence="14">
        <text>1-(9Z-octadecenoyl)-sn-glycero-3-phosphate + octadecanoyl-CoA = 1-(9Z-octadecenoyl)-2-octadecanoyl-sn-glycero-3-phosphate + CoA</text>
        <dbReference type="Rhea" id="RHEA:37147"/>
        <dbReference type="ChEBI" id="CHEBI:57287"/>
        <dbReference type="ChEBI" id="CHEBI:57394"/>
        <dbReference type="ChEBI" id="CHEBI:74544"/>
        <dbReference type="ChEBI" id="CHEBI:74552"/>
    </reaction>
    <physiologicalReaction direction="left-to-right" evidence="14">
        <dbReference type="Rhea" id="RHEA:37148"/>
    </physiologicalReaction>
</comment>
<keyword evidence="10" id="KW-0221">Differentiation</keyword>
<evidence type="ECO:0000256" key="3">
    <source>
        <dbReference type="ARBA" id="ARBA00004496"/>
    </source>
</evidence>
<comment type="catalytic activity">
    <reaction evidence="21">
        <text>eicosanoyl-CoA + 1-(9Z-octadecenoyl)-sn-glycero-3-phosphate = 1-(9Z)-octadecenoyl-2-eicosanoyl-sn-glycero-3-phosphate + CoA</text>
        <dbReference type="Rhea" id="RHEA:37451"/>
        <dbReference type="ChEBI" id="CHEBI:57287"/>
        <dbReference type="ChEBI" id="CHEBI:57380"/>
        <dbReference type="ChEBI" id="CHEBI:74544"/>
        <dbReference type="ChEBI" id="CHEBI:74937"/>
    </reaction>
    <physiologicalReaction direction="left-to-right" evidence="21">
        <dbReference type="Rhea" id="RHEA:37452"/>
    </physiologicalReaction>
</comment>
<reference evidence="29" key="1">
    <citation type="submission" date="2012-05" db="EMBL/GenBank/DDBJ databases">
        <title>Whole Genome Assembly of Lutzomyia longipalpis.</title>
        <authorList>
            <person name="Richards S."/>
            <person name="Qu C."/>
            <person name="Dillon R."/>
            <person name="Worley K."/>
            <person name="Scherer S."/>
            <person name="Batterton M."/>
            <person name="Taylor A."/>
            <person name="Hawes A."/>
            <person name="Hernandez B."/>
            <person name="Kovar C."/>
            <person name="Mandapat C."/>
            <person name="Pham C."/>
            <person name="Qu C."/>
            <person name="Jing C."/>
            <person name="Bess C."/>
            <person name="Bandaranaike D."/>
            <person name="Ngo D."/>
            <person name="Ongeri F."/>
            <person name="Arias F."/>
            <person name="Lara F."/>
            <person name="Weissenberger G."/>
            <person name="Kamau G."/>
            <person name="Han H."/>
            <person name="Shen H."/>
            <person name="Dinh H."/>
            <person name="Khalil I."/>
            <person name="Jones J."/>
            <person name="Shafer J."/>
            <person name="Jayaseelan J."/>
            <person name="Quiroz J."/>
            <person name="Blankenburg K."/>
            <person name="Nguyen L."/>
            <person name="Jackson L."/>
            <person name="Francisco L."/>
            <person name="Tang L.-Y."/>
            <person name="Pu L.-L."/>
            <person name="Perales L."/>
            <person name="Lorensuhewa L."/>
            <person name="Munidasa M."/>
            <person name="Coyle M."/>
            <person name="Taylor M."/>
            <person name="Puazo M."/>
            <person name="Firestine M."/>
            <person name="Scheel M."/>
            <person name="Javaid M."/>
            <person name="Wang M."/>
            <person name="Li M."/>
            <person name="Tabassum N."/>
            <person name="Saada N."/>
            <person name="Osuji N."/>
            <person name="Aqrawi P."/>
            <person name="Fu Q."/>
            <person name="Thornton R."/>
            <person name="Raj R."/>
            <person name="Goodspeed R."/>
            <person name="Mata R."/>
            <person name="Najjar R."/>
            <person name="Gubbala S."/>
            <person name="Lee S."/>
            <person name="Denson S."/>
            <person name="Patil S."/>
            <person name="Macmil S."/>
            <person name="Qi S."/>
            <person name="Matskevitch T."/>
            <person name="Palculict T."/>
            <person name="Mathew T."/>
            <person name="Vee V."/>
            <person name="Velamala V."/>
            <person name="Korchina V."/>
            <person name="Cai W."/>
            <person name="Liu W."/>
            <person name="Dai W."/>
            <person name="Zou X."/>
            <person name="Zhu Y."/>
            <person name="Zhang Y."/>
            <person name="Wu Y.-Q."/>
            <person name="Xin Y."/>
            <person name="Nazarath L."/>
            <person name="Kovar C."/>
            <person name="Han Y."/>
            <person name="Muzny D."/>
            <person name="Gibbs R."/>
        </authorList>
    </citation>
    <scope>NUCLEOTIDE SEQUENCE [LARGE SCALE GENOMIC DNA]</scope>
    <source>
        <strain evidence="29">Jacobina</strain>
    </source>
</reference>
<evidence type="ECO:0000256" key="21">
    <source>
        <dbReference type="ARBA" id="ARBA00047849"/>
    </source>
</evidence>
<keyword evidence="6" id="KW-0963">Cytoplasm</keyword>
<dbReference type="EMBL" id="AJWK01022620">
    <property type="status" value="NOT_ANNOTATED_CDS"/>
    <property type="molecule type" value="Genomic_DNA"/>
</dbReference>
<dbReference type="GO" id="GO:0003841">
    <property type="term" value="F:1-acylglycerol-3-phosphate O-acyltransferase activity"/>
    <property type="evidence" value="ECO:0007669"/>
    <property type="project" value="UniProtKB-EC"/>
</dbReference>
<comment type="catalytic activity">
    <reaction evidence="20">
        <text>1-octadecanoyl-sn-glycero-3-phosphate + (9Z)-octadecenoyl-CoA = 1-octadecanoyl-2-(9Z-octadecenoyl)-sn-glycero-3-phosphate + CoA</text>
        <dbReference type="Rhea" id="RHEA:37163"/>
        <dbReference type="ChEBI" id="CHEBI:57287"/>
        <dbReference type="ChEBI" id="CHEBI:57387"/>
        <dbReference type="ChEBI" id="CHEBI:74560"/>
        <dbReference type="ChEBI" id="CHEBI:74565"/>
    </reaction>
    <physiologicalReaction direction="left-to-right" evidence="20">
        <dbReference type="Rhea" id="RHEA:37164"/>
    </physiologicalReaction>
</comment>
<dbReference type="GO" id="GO:0006654">
    <property type="term" value="P:phosphatidic acid biosynthetic process"/>
    <property type="evidence" value="ECO:0007669"/>
    <property type="project" value="TreeGrafter"/>
</dbReference>
<dbReference type="VEuPathDB" id="VectorBase:LLOJ006882"/>
<dbReference type="SUPFAM" id="SSF53474">
    <property type="entry name" value="alpha/beta-Hydrolases"/>
    <property type="match status" value="1"/>
</dbReference>
<dbReference type="InterPro" id="IPR029058">
    <property type="entry name" value="AB_hydrolase_fold"/>
</dbReference>
<evidence type="ECO:0000256" key="5">
    <source>
        <dbReference type="ARBA" id="ARBA00013211"/>
    </source>
</evidence>
<evidence type="ECO:0000256" key="25">
    <source>
        <dbReference type="SAM" id="MobiDB-lite"/>
    </source>
</evidence>
<evidence type="ECO:0000256" key="2">
    <source>
        <dbReference type="ARBA" id="ARBA00000816"/>
    </source>
</evidence>
<evidence type="ECO:0000256" key="11">
    <source>
        <dbReference type="ARBA" id="ARBA00022832"/>
    </source>
</evidence>
<dbReference type="GO" id="GO:0005739">
    <property type="term" value="C:mitochondrion"/>
    <property type="evidence" value="ECO:0007669"/>
    <property type="project" value="TreeGrafter"/>
</dbReference>
<keyword evidence="9 27" id="KW-0808">Transferase</keyword>
<keyword evidence="8" id="KW-0551">Lipid droplet</keyword>
<evidence type="ECO:0000313" key="27">
    <source>
        <dbReference type="EMBL" id="MBC1175686.1"/>
    </source>
</evidence>
<feature type="region of interest" description="Disordered" evidence="25">
    <location>
        <begin position="496"/>
        <end position="611"/>
    </location>
</feature>
<evidence type="ECO:0000256" key="23">
    <source>
        <dbReference type="ARBA" id="ARBA00048770"/>
    </source>
</evidence>
<feature type="domain" description="AB hydrolase-1" evidence="26">
    <location>
        <begin position="78"/>
        <end position="335"/>
    </location>
</feature>
<reference evidence="27" key="2">
    <citation type="journal article" date="2020" name="BMC">
        <title>Leishmania infection induces a limited differential gene expression in the sand fly midgut.</title>
        <authorList>
            <person name="Coutinho-Abreu I.V."/>
            <person name="Serafim T.D."/>
            <person name="Meneses C."/>
            <person name="Kamhawi S."/>
            <person name="Oliveira F."/>
            <person name="Valenzuela J.G."/>
        </authorList>
    </citation>
    <scope>NUCLEOTIDE SEQUENCE</scope>
    <source>
        <strain evidence="27">Jacobina</strain>
        <tissue evidence="27">Midgut</tissue>
    </source>
</reference>
<evidence type="ECO:0000256" key="6">
    <source>
        <dbReference type="ARBA" id="ARBA00022490"/>
    </source>
</evidence>
<evidence type="ECO:0000256" key="8">
    <source>
        <dbReference type="ARBA" id="ARBA00022677"/>
    </source>
</evidence>
<name>A0A1B0GK56_LUTLO</name>
<protein>
    <recommendedName>
        <fullName evidence="16">1-acylglycerol-3-phosphate O-acyltransferase ABHD5</fullName>
        <ecNumber evidence="5">2.3.1.51</ecNumber>
    </recommendedName>
    <alternativeName>
        <fullName evidence="17">Abhydrolase domain-containing protein 5</fullName>
    </alternativeName>
</protein>
<evidence type="ECO:0000256" key="4">
    <source>
        <dbReference type="ARBA" id="ARBA00004502"/>
    </source>
</evidence>
<comment type="catalytic activity">
    <reaction evidence="22">
        <text>1-(5Z,8Z,11Z,14Z-eicosatetraenoyl)-sn-glycero-3-phosphate + (9Z)-octadecenoyl-CoA = 1-(5Z,8Z,11Z,14Z)-eicosatetraenoyl-2-(9Z)-octadecenoyl-sn-glycero-3-phosphate + CoA</text>
        <dbReference type="Rhea" id="RHEA:37455"/>
        <dbReference type="ChEBI" id="CHEBI:57287"/>
        <dbReference type="ChEBI" id="CHEBI:57387"/>
        <dbReference type="ChEBI" id="CHEBI:74938"/>
        <dbReference type="ChEBI" id="CHEBI:74941"/>
    </reaction>
    <physiologicalReaction direction="left-to-right" evidence="22">
        <dbReference type="Rhea" id="RHEA:37456"/>
    </physiologicalReaction>
</comment>
<dbReference type="GO" id="GO:0052689">
    <property type="term" value="F:carboxylic ester hydrolase activity"/>
    <property type="evidence" value="ECO:0007669"/>
    <property type="project" value="TreeGrafter"/>
</dbReference>
<comment type="subcellular location">
    <subcellularLocation>
        <location evidence="3">Cytoplasm</location>
    </subcellularLocation>
    <subcellularLocation>
        <location evidence="4">Lipid droplet</location>
    </subcellularLocation>
</comment>
<proteinExistence type="inferred from homology"/>
<dbReference type="GO" id="GO:0055088">
    <property type="term" value="P:lipid homeostasis"/>
    <property type="evidence" value="ECO:0007669"/>
    <property type="project" value="TreeGrafter"/>
</dbReference>
<evidence type="ECO:0000256" key="22">
    <source>
        <dbReference type="ARBA" id="ARBA00048632"/>
    </source>
</evidence>
<dbReference type="GO" id="GO:0005811">
    <property type="term" value="C:lipid droplet"/>
    <property type="evidence" value="ECO:0007669"/>
    <property type="project" value="UniProtKB-SubCell"/>
</dbReference>
<keyword evidence="29" id="KW-1185">Reference proteome</keyword>
<evidence type="ECO:0000256" key="14">
    <source>
        <dbReference type="ARBA" id="ARBA00036296"/>
    </source>
</evidence>
<evidence type="ECO:0000256" key="1">
    <source>
        <dbReference type="ARBA" id="ARBA00000300"/>
    </source>
</evidence>
<feature type="compositionally biased region" description="Basic and acidic residues" evidence="25">
    <location>
        <begin position="532"/>
        <end position="544"/>
    </location>
</feature>
<dbReference type="EnsemblMetazoa" id="LLOJ006882-RA">
    <property type="protein sequence ID" value="LLOJ006882-PA"/>
    <property type="gene ID" value="LLOJ006882"/>
</dbReference>
<accession>A0A1B0GK56</accession>
<evidence type="ECO:0000256" key="20">
    <source>
        <dbReference type="ARBA" id="ARBA00047543"/>
    </source>
</evidence>
<dbReference type="EMBL" id="GITU01006983">
    <property type="protein sequence ID" value="MBC1175686.1"/>
    <property type="molecule type" value="Transcribed_RNA"/>
</dbReference>
<comment type="similarity">
    <text evidence="15">Belongs to the peptidase S33 family. ABHD4/ABHD5 subfamily.</text>
</comment>
<comment type="catalytic activity">
    <reaction evidence="19">
        <text>1-hexadecanoyl-sn-glycero-3-phosphate + (9Z)-octadecenoyl-CoA = 1-hexadecanoyl-2-(9Z-octadecenoyl)-sn-glycero-3-phosphate + CoA</text>
        <dbReference type="Rhea" id="RHEA:33187"/>
        <dbReference type="ChEBI" id="CHEBI:57287"/>
        <dbReference type="ChEBI" id="CHEBI:57387"/>
        <dbReference type="ChEBI" id="CHEBI:57518"/>
        <dbReference type="ChEBI" id="CHEBI:64839"/>
    </reaction>
    <physiologicalReaction direction="left-to-right" evidence="19">
        <dbReference type="Rhea" id="RHEA:33188"/>
    </physiologicalReaction>
</comment>
<feature type="compositionally biased region" description="Acidic residues" evidence="25">
    <location>
        <begin position="586"/>
        <end position="595"/>
    </location>
</feature>
<dbReference type="AlphaFoldDB" id="A0A1B0GK56"/>